<keyword evidence="1" id="KW-0732">Signal</keyword>
<proteinExistence type="predicted"/>
<dbReference type="AlphaFoldDB" id="A0AB39KWX1"/>
<feature type="chain" id="PRO_5044190075" evidence="1">
    <location>
        <begin position="17"/>
        <end position="103"/>
    </location>
</feature>
<evidence type="ECO:0000256" key="1">
    <source>
        <dbReference type="SAM" id="SignalP"/>
    </source>
</evidence>
<gene>
    <name evidence="2" type="ORF">ABOZ73_08590</name>
</gene>
<organism evidence="2">
    <name type="scientific">Caulobacter sp. 73W</name>
    <dbReference type="NCBI Taxonomy" id="3161137"/>
    <lineage>
        <taxon>Bacteria</taxon>
        <taxon>Pseudomonadati</taxon>
        <taxon>Pseudomonadota</taxon>
        <taxon>Alphaproteobacteria</taxon>
        <taxon>Caulobacterales</taxon>
        <taxon>Caulobacteraceae</taxon>
        <taxon>Caulobacter</taxon>
    </lineage>
</organism>
<sequence length="103" mass="10691">MTLAALLSSLALAATAAQTPPSQVPMKKAVADDIFADHPSMDGNATVMPAVDARPVKPIFSERPIGDASIARLPDGGWILTGTSLRIGTRHGVELWTSRDGAA</sequence>
<evidence type="ECO:0000313" key="2">
    <source>
        <dbReference type="EMBL" id="XDO98455.1"/>
    </source>
</evidence>
<dbReference type="EMBL" id="CP158375">
    <property type="protein sequence ID" value="XDO98455.1"/>
    <property type="molecule type" value="Genomic_DNA"/>
</dbReference>
<protein>
    <submittedName>
        <fullName evidence="2">Uncharacterized protein</fullName>
    </submittedName>
</protein>
<dbReference type="RefSeq" id="WP_369062330.1">
    <property type="nucleotide sequence ID" value="NZ_CP158375.1"/>
</dbReference>
<feature type="signal peptide" evidence="1">
    <location>
        <begin position="1"/>
        <end position="16"/>
    </location>
</feature>
<accession>A0AB39KWX1</accession>
<name>A0AB39KWX1_9CAUL</name>
<reference evidence="2" key="1">
    <citation type="submission" date="2024-06" db="EMBL/GenBank/DDBJ databases">
        <title>Caulobacter inopinatus, sp. nov.</title>
        <authorList>
            <person name="Donachie S.P."/>
        </authorList>
    </citation>
    <scope>NUCLEOTIDE SEQUENCE</scope>
    <source>
        <strain evidence="2">73W</strain>
    </source>
</reference>